<name>A0A7G1G2N9_9BACT</name>
<keyword evidence="2" id="KW-1185">Reference proteome</keyword>
<evidence type="ECO:0000313" key="2">
    <source>
        <dbReference type="Proteomes" id="UP000516361"/>
    </source>
</evidence>
<accession>A0A7G1G2N9</accession>
<dbReference type="EMBL" id="AP018712">
    <property type="protein sequence ID" value="BBE30640.1"/>
    <property type="molecule type" value="Genomic_DNA"/>
</dbReference>
<evidence type="ECO:0000313" key="1">
    <source>
        <dbReference type="EMBL" id="BBE30640.1"/>
    </source>
</evidence>
<organism evidence="1 2">
    <name type="scientific">Tepiditoga spiralis</name>
    <dbReference type="NCBI Taxonomy" id="2108365"/>
    <lineage>
        <taxon>Bacteria</taxon>
        <taxon>Thermotogati</taxon>
        <taxon>Thermotogota</taxon>
        <taxon>Thermotogae</taxon>
        <taxon>Petrotogales</taxon>
        <taxon>Petrotogaceae</taxon>
        <taxon>Tepiditoga</taxon>
    </lineage>
</organism>
<protein>
    <submittedName>
        <fullName evidence="1">Uncharacterized protein</fullName>
    </submittedName>
</protein>
<sequence>MGTGKNKRNFRSKRQIASSSFSSWRRTLFLFCFILINLSIFSADRIGLVYNGPKFYFNDVLYTLYGYYDVSIPPITNEDKIEVSYKNNLFYINYKGNEVSCKLNELNDTFSKLLNRSLKSLIIIPDRSYITKNDATSTVSFELWNKKMKIPLLVNNIKYDYFLYPPLGKRLVHVPDRWINLKILGIKDTIKLNGKKLIAPLNLNIPPSIINIEYGMVNQKIDLTDYSSNTYVLNLQKQNLYKSINTKILNVFNLNSGIFLYGIPNSLWISNGEVKLTEDKFYCNYGELKNISGNVIFAYEKDNTVYIISSSGKFFTLGTKNISKDFGRSPLSIKVYKNYIEIKTFKLETYRVNFDGGIYKEGNVYNLFLDIPDTKPKKSYETNKYIVEINDNKVFIYKKNIN</sequence>
<dbReference type="InParanoid" id="A0A7G1G2N9"/>
<proteinExistence type="predicted"/>
<dbReference type="AlphaFoldDB" id="A0A7G1G2N9"/>
<dbReference type="Proteomes" id="UP000516361">
    <property type="component" value="Chromosome"/>
</dbReference>
<gene>
    <name evidence="1" type="ORF">OSSY52_07810</name>
</gene>
<reference evidence="1 2" key="1">
    <citation type="submission" date="2018-06" db="EMBL/GenBank/DDBJ databases">
        <title>Genome sequencing of Oceanotoga sp. sy52.</title>
        <authorList>
            <person name="Mori K."/>
        </authorList>
    </citation>
    <scope>NUCLEOTIDE SEQUENCE [LARGE SCALE GENOMIC DNA]</scope>
    <source>
        <strain evidence="2">sy52</strain>
    </source>
</reference>
<dbReference type="KEGG" id="ocy:OSSY52_07810"/>